<dbReference type="CTD" id="183386"/>
<dbReference type="UCSC" id="C41G6.10">
    <property type="organism name" value="c. elegans"/>
</dbReference>
<name>O17658_CAEEL</name>
<evidence type="ECO:0000313" key="4">
    <source>
        <dbReference type="WormBase" id="C41G6.10"/>
    </source>
</evidence>
<dbReference type="Gene3D" id="1.20.1070.10">
    <property type="entry name" value="Rhodopsin 7-helix transmembrane proteins"/>
    <property type="match status" value="1"/>
</dbReference>
<dbReference type="PANTHER" id="PTHR45830">
    <property type="entry name" value="SERPENTINE RECEPTOR, CLASS I"/>
    <property type="match status" value="1"/>
</dbReference>
<evidence type="ECO:0000313" key="2">
    <source>
        <dbReference type="EMBL" id="CAB02830.2"/>
    </source>
</evidence>
<dbReference type="Proteomes" id="UP000001940">
    <property type="component" value="Chromosome V"/>
</dbReference>
<dbReference type="KEGG" id="cel:CELE_C41G6.10"/>
<dbReference type="GeneID" id="183386"/>
<dbReference type="AlphaFoldDB" id="O17658"/>
<keyword evidence="1" id="KW-1133">Transmembrane helix</keyword>
<dbReference type="RefSeq" id="NP_506760.1">
    <property type="nucleotide sequence ID" value="NM_074359.2"/>
</dbReference>
<dbReference type="InterPro" id="IPR019429">
    <property type="entry name" value="7TM_GPCR_serpentine_rcpt_Sri"/>
</dbReference>
<dbReference type="PhylomeDB" id="O17658"/>
<feature type="transmembrane region" description="Helical" evidence="1">
    <location>
        <begin position="184"/>
        <end position="202"/>
    </location>
</feature>
<keyword evidence="1" id="KW-0812">Transmembrane</keyword>
<gene>
    <name evidence="2 4" type="primary">sri-25</name>
    <name evidence="4" type="ORF">C41G6.10</name>
    <name evidence="2" type="ORF">CELE_C41G6.10</name>
</gene>
<protein>
    <submittedName>
        <fullName evidence="2">G_PROTEIN_RECEP_F1_2 domain-containing protein</fullName>
    </submittedName>
</protein>
<feature type="transmembrane region" description="Helical" evidence="1">
    <location>
        <begin position="90"/>
        <end position="112"/>
    </location>
</feature>
<feature type="transmembrane region" description="Helical" evidence="1">
    <location>
        <begin position="133"/>
        <end position="153"/>
    </location>
</feature>
<dbReference type="HOGENOM" id="CLU_067919_1_0_1"/>
<keyword evidence="3" id="KW-1185">Reference proteome</keyword>
<evidence type="ECO:0000313" key="3">
    <source>
        <dbReference type="Proteomes" id="UP000001940"/>
    </source>
</evidence>
<dbReference type="PaxDb" id="6239-C41G6.10"/>
<reference evidence="2 3" key="1">
    <citation type="journal article" date="1998" name="Science">
        <title>Genome sequence of the nematode C. elegans: a platform for investigating biology.</title>
        <authorList>
            <consortium name="The C. elegans sequencing consortium"/>
            <person name="Sulson J.E."/>
            <person name="Waterston R."/>
        </authorList>
    </citation>
    <scope>NUCLEOTIDE SEQUENCE [LARGE SCALE GENOMIC DNA]</scope>
    <source>
        <strain evidence="2 3">Bristol N2</strain>
    </source>
</reference>
<keyword evidence="1" id="KW-0472">Membrane</keyword>
<dbReference type="OrthoDB" id="5862349at2759"/>
<evidence type="ECO:0000256" key="1">
    <source>
        <dbReference type="SAM" id="Phobius"/>
    </source>
</evidence>
<dbReference type="Pfam" id="PF10327">
    <property type="entry name" value="7TM_GPCR_Sri"/>
    <property type="match status" value="1"/>
</dbReference>
<sequence length="323" mass="36998">MDLNIDFEVPNFLIHHYYASGSISVLLNGLVIYLLIFHNGKIGSFKFYLLSFQISCVLLDLHVTMLMQPVGLLPICAGYSNGILSKVFKLHSHILMTLFVFFLSLQINTLIICFLRKHKAIMNLRSTSSVPNWIYHVLLGMIVFLIWSLTFTLSMSSESYEKQLEMLDIFHPLVSTKFRNLPEFQYYYLNTWMLIFFTLTIFETMKSFLMVSGTVTQMYRALKEVECQLSSQTLAKHKSALRSLIAQFATTPVAILPGGMIACTVIFPTEYSQKISWCCMMVMTTHSTLNSLVVILTYPEFRKIVCFWDKSVKKSTAVATVII</sequence>
<proteinExistence type="predicted"/>
<dbReference type="InParanoid" id="O17658"/>
<dbReference type="FunCoup" id="O17658">
    <property type="interactions" value="1"/>
</dbReference>
<accession>O17658</accession>
<feature type="transmembrane region" description="Helical" evidence="1">
    <location>
        <begin position="244"/>
        <end position="268"/>
    </location>
</feature>
<dbReference type="PANTHER" id="PTHR45830:SF12">
    <property type="entry name" value="G_PROTEIN_RECEP_F1_2 DOMAIN-CONTAINING PROTEIN-RELATED"/>
    <property type="match status" value="1"/>
</dbReference>
<dbReference type="WormBase" id="C41G6.10">
    <property type="protein sequence ID" value="CE23586"/>
    <property type="gene ID" value="WBGene00005537"/>
    <property type="gene designation" value="sri-25"/>
</dbReference>
<dbReference type="eggNOG" id="ENOG502TJG3">
    <property type="taxonomic scope" value="Eukaryota"/>
</dbReference>
<dbReference type="PIR" id="T19884">
    <property type="entry name" value="T19884"/>
</dbReference>
<feature type="transmembrane region" description="Helical" evidence="1">
    <location>
        <begin position="17"/>
        <end position="36"/>
    </location>
</feature>
<feature type="transmembrane region" description="Helical" evidence="1">
    <location>
        <begin position="48"/>
        <end position="70"/>
    </location>
</feature>
<dbReference type="AGR" id="WB:WBGene00005537"/>
<feature type="transmembrane region" description="Helical" evidence="1">
    <location>
        <begin position="274"/>
        <end position="298"/>
    </location>
</feature>
<dbReference type="EMBL" id="BX284605">
    <property type="protein sequence ID" value="CAB02830.2"/>
    <property type="molecule type" value="Genomic_DNA"/>
</dbReference>
<organism evidence="2 3">
    <name type="scientific">Caenorhabditis elegans</name>
    <dbReference type="NCBI Taxonomy" id="6239"/>
    <lineage>
        <taxon>Eukaryota</taxon>
        <taxon>Metazoa</taxon>
        <taxon>Ecdysozoa</taxon>
        <taxon>Nematoda</taxon>
        <taxon>Chromadorea</taxon>
        <taxon>Rhabditida</taxon>
        <taxon>Rhabditina</taxon>
        <taxon>Rhabditomorpha</taxon>
        <taxon>Rhabditoidea</taxon>
        <taxon>Rhabditidae</taxon>
        <taxon>Peloderinae</taxon>
        <taxon>Caenorhabditis</taxon>
    </lineage>
</organism>